<accession>A0A0R1FXI3</accession>
<evidence type="ECO:0000313" key="2">
    <source>
        <dbReference type="EMBL" id="KRK23335.1"/>
    </source>
</evidence>
<dbReference type="PANTHER" id="PTHR46211">
    <property type="entry name" value="GLYCEROPHOSPHORYL DIESTER PHOSPHODIESTERASE"/>
    <property type="match status" value="1"/>
</dbReference>
<organism evidence="2 3">
    <name type="scientific">Apilactobacillus kunkeei DSM 12361 = ATCC 700308</name>
    <dbReference type="NCBI Taxonomy" id="1423768"/>
    <lineage>
        <taxon>Bacteria</taxon>
        <taxon>Bacillati</taxon>
        <taxon>Bacillota</taxon>
        <taxon>Bacilli</taxon>
        <taxon>Lactobacillales</taxon>
        <taxon>Lactobacillaceae</taxon>
        <taxon>Apilactobacillus</taxon>
    </lineage>
</organism>
<protein>
    <submittedName>
        <fullName evidence="2">Glycerophosphodiester phosphodiesterase family protein</fullName>
    </submittedName>
</protein>
<dbReference type="PROSITE" id="PS51704">
    <property type="entry name" value="GP_PDE"/>
    <property type="match status" value="1"/>
</dbReference>
<dbReference type="AlphaFoldDB" id="A0A0R1FXI3"/>
<proteinExistence type="predicted"/>
<dbReference type="Proteomes" id="UP000051794">
    <property type="component" value="Unassembled WGS sequence"/>
</dbReference>
<comment type="caution">
    <text evidence="2">The sequence shown here is derived from an EMBL/GenBank/DDBJ whole genome shotgun (WGS) entry which is preliminary data.</text>
</comment>
<dbReference type="Pfam" id="PF03009">
    <property type="entry name" value="GDPD"/>
    <property type="match status" value="1"/>
</dbReference>
<reference evidence="2 3" key="1">
    <citation type="journal article" date="2015" name="Genome Announc.">
        <title>Expanding the biotechnology potential of lactobacilli through comparative genomics of 213 strains and associated genera.</title>
        <authorList>
            <person name="Sun Z."/>
            <person name="Harris H.M."/>
            <person name="McCann A."/>
            <person name="Guo C."/>
            <person name="Argimon S."/>
            <person name="Zhang W."/>
            <person name="Yang X."/>
            <person name="Jeffery I.B."/>
            <person name="Cooney J.C."/>
            <person name="Kagawa T.F."/>
            <person name="Liu W."/>
            <person name="Song Y."/>
            <person name="Salvetti E."/>
            <person name="Wrobel A."/>
            <person name="Rasinkangas P."/>
            <person name="Parkhill J."/>
            <person name="Rea M.C."/>
            <person name="O'Sullivan O."/>
            <person name="Ritari J."/>
            <person name="Douillard F.P."/>
            <person name="Paul Ross R."/>
            <person name="Yang R."/>
            <person name="Briner A.E."/>
            <person name="Felis G.E."/>
            <person name="de Vos W.M."/>
            <person name="Barrangou R."/>
            <person name="Klaenhammer T.R."/>
            <person name="Caufield P.W."/>
            <person name="Cui Y."/>
            <person name="Zhang H."/>
            <person name="O'Toole P.W."/>
        </authorList>
    </citation>
    <scope>NUCLEOTIDE SEQUENCE [LARGE SCALE GENOMIC DNA]</scope>
    <source>
        <strain evidence="2 3">DSM 12361</strain>
    </source>
</reference>
<dbReference type="EMBL" id="AZCK01000009">
    <property type="protein sequence ID" value="KRK23335.1"/>
    <property type="molecule type" value="Genomic_DNA"/>
</dbReference>
<dbReference type="GO" id="GO:0008081">
    <property type="term" value="F:phosphoric diester hydrolase activity"/>
    <property type="evidence" value="ECO:0007669"/>
    <property type="project" value="InterPro"/>
</dbReference>
<dbReference type="InterPro" id="IPR017946">
    <property type="entry name" value="PLC-like_Pdiesterase_TIM-brl"/>
</dbReference>
<evidence type="ECO:0000259" key="1">
    <source>
        <dbReference type="PROSITE" id="PS51704"/>
    </source>
</evidence>
<dbReference type="InterPro" id="IPR030395">
    <property type="entry name" value="GP_PDE_dom"/>
</dbReference>
<gene>
    <name evidence="2" type="ORF">FD43_GL001324</name>
</gene>
<feature type="domain" description="GP-PDE" evidence="1">
    <location>
        <begin position="24"/>
        <end position="244"/>
    </location>
</feature>
<dbReference type="GO" id="GO:0006629">
    <property type="term" value="P:lipid metabolic process"/>
    <property type="evidence" value="ECO:0007669"/>
    <property type="project" value="InterPro"/>
</dbReference>
<dbReference type="SUPFAM" id="SSF51695">
    <property type="entry name" value="PLC-like phosphodiesterases"/>
    <property type="match status" value="1"/>
</dbReference>
<evidence type="ECO:0000313" key="3">
    <source>
        <dbReference type="Proteomes" id="UP000051794"/>
    </source>
</evidence>
<name>A0A0R1FXI3_9LACO</name>
<sequence length="257" mass="30284">MQNKKIALLLIREKKNEGGFQMKTVIYGHRGVPDLYPENSLQGFRYSLHNHIEGLEFDVHLTKDNVPVVIHDERIDRTTDGRGYVKDYTYEELSRFSLSNYEPIPKLQEVLELVEGRDVYVNLEFKTNKIHYKNIEEIVIKMVDEYELIHPIIYSSFNLSSIKIAQTITHDAKFAFLTGNRIDNPREFMAANHLDALHLRFYQPDIEDVERIWTVNGNLRLRFIMKRNVAGVFTNNFERAIKIRNEVERKKGNKKDK</sequence>
<dbReference type="PANTHER" id="PTHR46211:SF14">
    <property type="entry name" value="GLYCEROPHOSPHODIESTER PHOSPHODIESTERASE"/>
    <property type="match status" value="1"/>
</dbReference>
<dbReference type="PATRIC" id="fig|1423768.4.peg.1341"/>
<dbReference type="Gene3D" id="3.20.20.190">
    <property type="entry name" value="Phosphatidylinositol (PI) phosphodiesterase"/>
    <property type="match status" value="1"/>
</dbReference>